<dbReference type="EMBL" id="CP011125">
    <property type="protein sequence ID" value="AKF04103.1"/>
    <property type="molecule type" value="Genomic_DNA"/>
</dbReference>
<evidence type="ECO:0000313" key="2">
    <source>
        <dbReference type="EMBL" id="AKF04103.1"/>
    </source>
</evidence>
<protein>
    <submittedName>
        <fullName evidence="2">Tat (Twin-arginine translocation) pathway signal sequence domain protein</fullName>
    </submittedName>
</protein>
<dbReference type="Proteomes" id="UP000034883">
    <property type="component" value="Chromosome"/>
</dbReference>
<dbReference type="InterPro" id="IPR011447">
    <property type="entry name" value="DUF1552"/>
</dbReference>
<evidence type="ECO:0000256" key="1">
    <source>
        <dbReference type="SAM" id="SignalP"/>
    </source>
</evidence>
<evidence type="ECO:0000313" key="3">
    <source>
        <dbReference type="Proteomes" id="UP000034883"/>
    </source>
</evidence>
<gene>
    <name evidence="2" type="ORF">DB32_001252</name>
</gene>
<reference evidence="2 3" key="1">
    <citation type="submission" date="2015-03" db="EMBL/GenBank/DDBJ databases">
        <title>Genome assembly of Sandaracinus amylolyticus DSM 53668.</title>
        <authorList>
            <person name="Sharma G."/>
            <person name="Subramanian S."/>
        </authorList>
    </citation>
    <scope>NUCLEOTIDE SEQUENCE [LARGE SCALE GENOMIC DNA]</scope>
    <source>
        <strain evidence="2 3">DSM 53668</strain>
    </source>
</reference>
<organism evidence="2 3">
    <name type="scientific">Sandaracinus amylolyticus</name>
    <dbReference type="NCBI Taxonomy" id="927083"/>
    <lineage>
        <taxon>Bacteria</taxon>
        <taxon>Pseudomonadati</taxon>
        <taxon>Myxococcota</taxon>
        <taxon>Polyangia</taxon>
        <taxon>Polyangiales</taxon>
        <taxon>Sandaracinaceae</taxon>
        <taxon>Sandaracinus</taxon>
    </lineage>
</organism>
<name>A0A0F6YGV8_9BACT</name>
<dbReference type="AlphaFoldDB" id="A0A0F6YGV8"/>
<keyword evidence="1" id="KW-0732">Signal</keyword>
<feature type="signal peptide" evidence="1">
    <location>
        <begin position="1"/>
        <end position="27"/>
    </location>
</feature>
<sequence length="415" mass="44079">MGRRVFATGVAGAAISLPMLPSLLTRAQPTTSPLRFVCIYTPNGQHPDQWLPTGGERDFVLSPVLAPLAPFRDRLLVMHGAQGSHNHQHGHAECLTGAPGAPDSFVPTGPSLDQLLAARSSRETAIPSLELAAGTDSNAASVISYAPGALPVPPVVDPRHAFDRLFLVANGDPAVLERLRAQRRSVLDGVIGEFTALEASLSPAERRVLDAHLTALREQERRLAEPVMVDACELPPGPGAPSGGTFAMNDAVRHHADTIAAAFACDLTRVATLMVGPSGSIRRYAWAGVDEDFHEIAHGNAVNAYDKLLAINRWHGEMVAHLCARLDAIPEGDGTVLDHTIVFWTNELGLQPFGHARSSVPLVVAGGTNVLRTGRLLDLGGAHYHDVLLTLARVLGLELDTFGTQGRTPITTVVA</sequence>
<dbReference type="KEGG" id="samy:DB32_001252"/>
<keyword evidence="3" id="KW-1185">Reference proteome</keyword>
<dbReference type="Pfam" id="PF07586">
    <property type="entry name" value="HXXSHH"/>
    <property type="match status" value="1"/>
</dbReference>
<dbReference type="STRING" id="927083.DB32_001252"/>
<proteinExistence type="predicted"/>
<accession>A0A0F6YGV8</accession>
<feature type="chain" id="PRO_5002512264" evidence="1">
    <location>
        <begin position="28"/>
        <end position="415"/>
    </location>
</feature>